<dbReference type="InterPro" id="IPR050967">
    <property type="entry name" value="Thiamine_Salvage_TenA"/>
</dbReference>
<dbReference type="STRING" id="421531.IX38_11965"/>
<dbReference type="OrthoDB" id="34166at2"/>
<keyword evidence="4" id="KW-1185">Reference proteome</keyword>
<evidence type="ECO:0000256" key="1">
    <source>
        <dbReference type="RuleBase" id="RU363093"/>
    </source>
</evidence>
<accession>A0A085ZF68</accession>
<organism evidence="3 4">
    <name type="scientific">Chryseobacterium luteum</name>
    <dbReference type="NCBI Taxonomy" id="421531"/>
    <lineage>
        <taxon>Bacteria</taxon>
        <taxon>Pseudomonadati</taxon>
        <taxon>Bacteroidota</taxon>
        <taxon>Flavobacteriia</taxon>
        <taxon>Flavobacteriales</taxon>
        <taxon>Weeksellaceae</taxon>
        <taxon>Chryseobacterium group</taxon>
        <taxon>Chryseobacterium</taxon>
    </lineage>
</organism>
<evidence type="ECO:0000313" key="3">
    <source>
        <dbReference type="EMBL" id="KFF03082.1"/>
    </source>
</evidence>
<dbReference type="InterPro" id="IPR004305">
    <property type="entry name" value="Thiaminase-2/PQQC"/>
</dbReference>
<comment type="pathway">
    <text evidence="1">Cofactor biosynthesis; thiamine diphosphate biosynthesis.</text>
</comment>
<name>A0A085ZF68_9FLAO</name>
<dbReference type="AlphaFoldDB" id="A0A085ZF68"/>
<dbReference type="GO" id="GO:0005829">
    <property type="term" value="C:cytosol"/>
    <property type="evidence" value="ECO:0007669"/>
    <property type="project" value="TreeGrafter"/>
</dbReference>
<reference evidence="3 4" key="1">
    <citation type="submission" date="2014-07" db="EMBL/GenBank/DDBJ databases">
        <title>Genome of Chryseobacterium luteum DSM 18605.</title>
        <authorList>
            <person name="Stropko S.J."/>
            <person name="Pipes S.E."/>
            <person name="Newman J.D."/>
        </authorList>
    </citation>
    <scope>NUCLEOTIDE SEQUENCE [LARGE SCALE GENOMIC DNA]</scope>
    <source>
        <strain evidence="3 4">DSM 18605</strain>
    </source>
</reference>
<dbReference type="NCBIfam" id="TIGR04306">
    <property type="entry name" value="salvage_TenA"/>
    <property type="match status" value="1"/>
</dbReference>
<protein>
    <recommendedName>
        <fullName evidence="1">Aminopyrimidine aminohydrolase</fullName>
        <ecNumber evidence="1">3.5.99.2</ecNumber>
    </recommendedName>
</protein>
<dbReference type="EC" id="3.5.99.2" evidence="1"/>
<dbReference type="UniPathway" id="UPA00060"/>
<comment type="catalytic activity">
    <reaction evidence="1">
        <text>4-amino-5-aminomethyl-2-methylpyrimidine + H2O = 4-amino-5-hydroxymethyl-2-methylpyrimidine + NH4(+)</text>
        <dbReference type="Rhea" id="RHEA:31799"/>
        <dbReference type="ChEBI" id="CHEBI:15377"/>
        <dbReference type="ChEBI" id="CHEBI:16892"/>
        <dbReference type="ChEBI" id="CHEBI:28938"/>
        <dbReference type="ChEBI" id="CHEBI:63416"/>
        <dbReference type="EC" id="3.5.99.2"/>
    </reaction>
</comment>
<dbReference type="InterPro" id="IPR016084">
    <property type="entry name" value="Haem_Oase-like_multi-hlx"/>
</dbReference>
<dbReference type="EMBL" id="JPRO01000009">
    <property type="protein sequence ID" value="KFF03082.1"/>
    <property type="molecule type" value="Genomic_DNA"/>
</dbReference>
<dbReference type="InterPro" id="IPR027574">
    <property type="entry name" value="Thiaminase_II"/>
</dbReference>
<evidence type="ECO:0000259" key="2">
    <source>
        <dbReference type="Pfam" id="PF03070"/>
    </source>
</evidence>
<keyword evidence="1" id="KW-0784">Thiamine biosynthesis</keyword>
<gene>
    <name evidence="3" type="ORF">IX38_11965</name>
</gene>
<comment type="caution">
    <text evidence="3">The sequence shown here is derived from an EMBL/GenBank/DDBJ whole genome shotgun (WGS) entry which is preliminary data.</text>
</comment>
<dbReference type="GO" id="GO:0009228">
    <property type="term" value="P:thiamine biosynthetic process"/>
    <property type="evidence" value="ECO:0007669"/>
    <property type="project" value="UniProtKB-KW"/>
</dbReference>
<dbReference type="RefSeq" id="WP_034705029.1">
    <property type="nucleotide sequence ID" value="NZ_JPRO01000009.1"/>
</dbReference>
<evidence type="ECO:0000313" key="4">
    <source>
        <dbReference type="Proteomes" id="UP000028703"/>
    </source>
</evidence>
<dbReference type="Pfam" id="PF03070">
    <property type="entry name" value="TENA_THI-4"/>
    <property type="match status" value="1"/>
</dbReference>
<feature type="domain" description="Thiaminase-2/PQQC" evidence="2">
    <location>
        <begin position="8"/>
        <end position="210"/>
    </location>
</feature>
<dbReference type="SUPFAM" id="SSF48613">
    <property type="entry name" value="Heme oxygenase-like"/>
    <property type="match status" value="1"/>
</dbReference>
<keyword evidence="1" id="KW-0378">Hydrolase</keyword>
<dbReference type="Gene3D" id="1.20.910.10">
    <property type="entry name" value="Heme oxygenase-like"/>
    <property type="match status" value="1"/>
</dbReference>
<proteinExistence type="inferred from homology"/>
<comment type="catalytic activity">
    <reaction evidence="1">
        <text>thiamine + H2O = 5-(2-hydroxyethyl)-4-methylthiazole + 4-amino-5-hydroxymethyl-2-methylpyrimidine + H(+)</text>
        <dbReference type="Rhea" id="RHEA:17509"/>
        <dbReference type="ChEBI" id="CHEBI:15377"/>
        <dbReference type="ChEBI" id="CHEBI:15378"/>
        <dbReference type="ChEBI" id="CHEBI:16892"/>
        <dbReference type="ChEBI" id="CHEBI:17957"/>
        <dbReference type="ChEBI" id="CHEBI:18385"/>
        <dbReference type="EC" id="3.5.99.2"/>
    </reaction>
</comment>
<dbReference type="GO" id="GO:0009229">
    <property type="term" value="P:thiamine diphosphate biosynthetic process"/>
    <property type="evidence" value="ECO:0007669"/>
    <property type="project" value="UniProtKB-UniPathway"/>
</dbReference>
<dbReference type="eggNOG" id="COG0819">
    <property type="taxonomic scope" value="Bacteria"/>
</dbReference>
<dbReference type="CDD" id="cd19365">
    <property type="entry name" value="TenA_C-like"/>
    <property type="match status" value="1"/>
</dbReference>
<comment type="function">
    <text evidence="1">Catalyzes an amino-pyrimidine hydrolysis reaction at the C5' of the pyrimidine moiety of thiamine compounds, a reaction that is part of a thiamine salvage pathway.</text>
</comment>
<comment type="similarity">
    <text evidence="1">Belongs to the TenA family.</text>
</comment>
<dbReference type="GO" id="GO:0050334">
    <property type="term" value="F:thiaminase activity"/>
    <property type="evidence" value="ECO:0007669"/>
    <property type="project" value="UniProtKB-EC"/>
</dbReference>
<sequence>MNWSEFTWKQIEDRYQSIIKMPFIAELADGTLPKEKFRFYMAQDSLYLEHFGRALSLIAARAHDIKDTLNYLKYAETAIIVENALHESYFKDFGLTEKGNMQPACHHYVHFLKSTAALEALEIAMAAVLPCFWIYKKVGDHICNHLQSHNNPYQKWIDTYGGDDFAEAVQQAINICDRVASETTAAIRERMTQAFITSSRMEYSFWEAAYHLKSWE</sequence>
<dbReference type="Proteomes" id="UP000028703">
    <property type="component" value="Unassembled WGS sequence"/>
</dbReference>
<dbReference type="PANTHER" id="PTHR43198:SF2">
    <property type="entry name" value="SI:CH1073-67J19.1-RELATED"/>
    <property type="match status" value="1"/>
</dbReference>
<dbReference type="PANTHER" id="PTHR43198">
    <property type="entry name" value="BIFUNCTIONAL TH2 PROTEIN"/>
    <property type="match status" value="1"/>
</dbReference>